<dbReference type="GO" id="GO:0008483">
    <property type="term" value="F:transaminase activity"/>
    <property type="evidence" value="ECO:0007669"/>
    <property type="project" value="UniProtKB-KW"/>
</dbReference>
<evidence type="ECO:0000256" key="6">
    <source>
        <dbReference type="ARBA" id="ARBA00047665"/>
    </source>
</evidence>
<evidence type="ECO:0000313" key="11">
    <source>
        <dbReference type="EMBL" id="EEF59083.1"/>
    </source>
</evidence>
<protein>
    <recommendedName>
        <fullName evidence="2 7">Aminomethyltransferase</fullName>
        <ecNumber evidence="2 7">2.1.2.10</ecNumber>
    </recommendedName>
    <alternativeName>
        <fullName evidence="5 7">Glycine cleavage system T protein</fullName>
    </alternativeName>
</protein>
<keyword evidence="4 7" id="KW-0808">Transferase</keyword>
<dbReference type="InterPro" id="IPR006222">
    <property type="entry name" value="GCVT_N"/>
</dbReference>
<dbReference type="Gene3D" id="4.10.1250.10">
    <property type="entry name" value="Aminomethyltransferase fragment"/>
    <property type="match status" value="1"/>
</dbReference>
<evidence type="ECO:0000256" key="3">
    <source>
        <dbReference type="ARBA" id="ARBA00022576"/>
    </source>
</evidence>
<dbReference type="EMBL" id="ABOX02000033">
    <property type="protein sequence ID" value="EEF59083.1"/>
    <property type="molecule type" value="Genomic_DNA"/>
</dbReference>
<feature type="binding site" evidence="8">
    <location>
        <position position="209"/>
    </location>
    <ligand>
        <name>substrate</name>
    </ligand>
</feature>
<evidence type="ECO:0000259" key="9">
    <source>
        <dbReference type="Pfam" id="PF01571"/>
    </source>
</evidence>
<accession>B9XM90</accession>
<dbReference type="Pfam" id="PF08669">
    <property type="entry name" value="GCV_T_C"/>
    <property type="match status" value="1"/>
</dbReference>
<dbReference type="Proteomes" id="UP000003688">
    <property type="component" value="Unassembled WGS sequence"/>
</dbReference>
<dbReference type="AlphaFoldDB" id="B9XM90"/>
<dbReference type="GO" id="GO:0005960">
    <property type="term" value="C:glycine cleavage complex"/>
    <property type="evidence" value="ECO:0007669"/>
    <property type="project" value="InterPro"/>
</dbReference>
<dbReference type="FunFam" id="4.10.1250.10:FF:000001">
    <property type="entry name" value="Aminomethyltransferase"/>
    <property type="match status" value="1"/>
</dbReference>
<proteinExistence type="inferred from homology"/>
<dbReference type="InterPro" id="IPR029043">
    <property type="entry name" value="GcvT/YgfZ_C"/>
</dbReference>
<name>B9XM90_PEDPL</name>
<organism evidence="11 12">
    <name type="scientific">Pedosphaera parvula (strain Ellin514)</name>
    <dbReference type="NCBI Taxonomy" id="320771"/>
    <lineage>
        <taxon>Bacteria</taxon>
        <taxon>Pseudomonadati</taxon>
        <taxon>Verrucomicrobiota</taxon>
        <taxon>Pedosphaerae</taxon>
        <taxon>Pedosphaerales</taxon>
        <taxon>Pedosphaeraceae</taxon>
        <taxon>Pedosphaera</taxon>
    </lineage>
</organism>
<feature type="domain" description="GCVT N-terminal" evidence="9">
    <location>
        <begin position="7"/>
        <end position="276"/>
    </location>
</feature>
<dbReference type="PIRSF" id="PIRSF006487">
    <property type="entry name" value="GcvT"/>
    <property type="match status" value="1"/>
</dbReference>
<evidence type="ECO:0000313" key="12">
    <source>
        <dbReference type="Proteomes" id="UP000003688"/>
    </source>
</evidence>
<dbReference type="PANTHER" id="PTHR43757:SF2">
    <property type="entry name" value="AMINOMETHYLTRANSFERASE, MITOCHONDRIAL"/>
    <property type="match status" value="1"/>
</dbReference>
<dbReference type="EC" id="2.1.2.10" evidence="2 7"/>
<evidence type="ECO:0000259" key="10">
    <source>
        <dbReference type="Pfam" id="PF08669"/>
    </source>
</evidence>
<dbReference type="Gene3D" id="3.30.1360.120">
    <property type="entry name" value="Probable tRNA modification gtpase trme, domain 1"/>
    <property type="match status" value="1"/>
</dbReference>
<dbReference type="SUPFAM" id="SSF103025">
    <property type="entry name" value="Folate-binding domain"/>
    <property type="match status" value="1"/>
</dbReference>
<reference evidence="11 12" key="1">
    <citation type="journal article" date="2011" name="J. Bacteriol.">
        <title>Genome sequence of 'Pedosphaera parvula' Ellin514, an aerobic Verrucomicrobial isolate from pasture soil.</title>
        <authorList>
            <person name="Kant R."/>
            <person name="van Passel M.W."/>
            <person name="Sangwan P."/>
            <person name="Palva A."/>
            <person name="Lucas S."/>
            <person name="Copeland A."/>
            <person name="Lapidus A."/>
            <person name="Glavina Del Rio T."/>
            <person name="Dalin E."/>
            <person name="Tice H."/>
            <person name="Bruce D."/>
            <person name="Goodwin L."/>
            <person name="Pitluck S."/>
            <person name="Chertkov O."/>
            <person name="Larimer F.W."/>
            <person name="Land M.L."/>
            <person name="Hauser L."/>
            <person name="Brettin T.S."/>
            <person name="Detter J.C."/>
            <person name="Han S."/>
            <person name="de Vos W.M."/>
            <person name="Janssen P.H."/>
            <person name="Smidt H."/>
        </authorList>
    </citation>
    <scope>NUCLEOTIDE SEQUENCE [LARGE SCALE GENOMIC DNA]</scope>
    <source>
        <strain evidence="11 12">Ellin514</strain>
    </source>
</reference>
<comment type="subunit">
    <text evidence="7">The glycine cleavage system is composed of four proteins: P, T, L and H.</text>
</comment>
<dbReference type="FunFam" id="3.30.70.1400:FF:000001">
    <property type="entry name" value="Aminomethyltransferase"/>
    <property type="match status" value="1"/>
</dbReference>
<comment type="similarity">
    <text evidence="1 7">Belongs to the GcvT family.</text>
</comment>
<sequence>MLKRTPLFDIHQKLGGRLVEFGGWEMPVQYTSIMDEHQVVRKAGGLFDISHMGEVLVSGSGAEEFLNHTLTNDIRKLAVGGGQYTLMCNEQGGVIDDLYAYRLAGEEYLLIINASRIDVDVPWLESQLAAFAKKNSVTLKNTSEQTGAVALQGPRVSEFINQCFPGTASGGTAVASPSELKKNQIARFSFSGKPVWVSRTGYTGEDGFEIVAPAEIIGEVWSRIMTIGHQYCLQPAGLGARDTLRTEVCYPLYGHELDEQTTPIEAGLGFFVSFDKGDFVGRAVLAGQKASGVTKKCIAFKMTDKSAPPRPHYPIWSTGPNPVQIGEVVSGTQSPSLGNGIGMGYVKTEFAKAQTPIEIEIRGKRAAALIVSKPLYKKPV</sequence>
<keyword evidence="12" id="KW-1185">Reference proteome</keyword>
<dbReference type="PANTHER" id="PTHR43757">
    <property type="entry name" value="AMINOMETHYLTRANSFERASE"/>
    <property type="match status" value="1"/>
</dbReference>
<dbReference type="InterPro" id="IPR006223">
    <property type="entry name" value="GcvT"/>
</dbReference>
<dbReference type="GO" id="GO:0019464">
    <property type="term" value="P:glycine decarboxylation via glycine cleavage system"/>
    <property type="evidence" value="ECO:0007669"/>
    <property type="project" value="UniProtKB-UniRule"/>
</dbReference>
<dbReference type="InterPro" id="IPR027266">
    <property type="entry name" value="TrmE/GcvT-like"/>
</dbReference>
<dbReference type="NCBIfam" id="TIGR00528">
    <property type="entry name" value="gcvT"/>
    <property type="match status" value="1"/>
</dbReference>
<dbReference type="RefSeq" id="WP_007416929.1">
    <property type="nucleotide sequence ID" value="NZ_ABOX02000033.1"/>
</dbReference>
<dbReference type="HAMAP" id="MF_00259">
    <property type="entry name" value="GcvT"/>
    <property type="match status" value="1"/>
</dbReference>
<dbReference type="STRING" id="320771.Cflav_PD2211"/>
<dbReference type="NCBIfam" id="NF001567">
    <property type="entry name" value="PRK00389.1"/>
    <property type="match status" value="1"/>
</dbReference>
<evidence type="ECO:0000256" key="8">
    <source>
        <dbReference type="PIRSR" id="PIRSR006487-1"/>
    </source>
</evidence>
<evidence type="ECO:0000256" key="1">
    <source>
        <dbReference type="ARBA" id="ARBA00008609"/>
    </source>
</evidence>
<dbReference type="InterPro" id="IPR022903">
    <property type="entry name" value="GcvT_bac"/>
</dbReference>
<comment type="caution">
    <text evidence="11">The sequence shown here is derived from an EMBL/GenBank/DDBJ whole genome shotgun (WGS) entry which is preliminary data.</text>
</comment>
<evidence type="ECO:0000256" key="7">
    <source>
        <dbReference type="HAMAP-Rule" id="MF_00259"/>
    </source>
</evidence>
<dbReference type="Pfam" id="PF01571">
    <property type="entry name" value="GCV_T"/>
    <property type="match status" value="1"/>
</dbReference>
<evidence type="ECO:0000256" key="4">
    <source>
        <dbReference type="ARBA" id="ARBA00022679"/>
    </source>
</evidence>
<gene>
    <name evidence="7" type="primary">gcvT</name>
    <name evidence="11" type="ORF">Cflav_PD2211</name>
</gene>
<comment type="catalytic activity">
    <reaction evidence="6 7">
        <text>N(6)-[(R)-S(8)-aminomethyldihydrolipoyl]-L-lysyl-[protein] + (6S)-5,6,7,8-tetrahydrofolate = N(6)-[(R)-dihydrolipoyl]-L-lysyl-[protein] + (6R)-5,10-methylene-5,6,7,8-tetrahydrofolate + NH4(+)</text>
        <dbReference type="Rhea" id="RHEA:16945"/>
        <dbReference type="Rhea" id="RHEA-COMP:10475"/>
        <dbReference type="Rhea" id="RHEA-COMP:10492"/>
        <dbReference type="ChEBI" id="CHEBI:15636"/>
        <dbReference type="ChEBI" id="CHEBI:28938"/>
        <dbReference type="ChEBI" id="CHEBI:57453"/>
        <dbReference type="ChEBI" id="CHEBI:83100"/>
        <dbReference type="ChEBI" id="CHEBI:83143"/>
        <dbReference type="EC" id="2.1.2.10"/>
    </reaction>
</comment>
<dbReference type="Gene3D" id="3.30.70.1400">
    <property type="entry name" value="Aminomethyltransferase beta-barrel domains"/>
    <property type="match status" value="1"/>
</dbReference>
<keyword evidence="3 7" id="KW-0032">Aminotransferase</keyword>
<dbReference type="GO" id="GO:0004047">
    <property type="term" value="F:aminomethyltransferase activity"/>
    <property type="evidence" value="ECO:0007669"/>
    <property type="project" value="UniProtKB-UniRule"/>
</dbReference>
<evidence type="ECO:0000256" key="5">
    <source>
        <dbReference type="ARBA" id="ARBA00031395"/>
    </source>
</evidence>
<evidence type="ECO:0000256" key="2">
    <source>
        <dbReference type="ARBA" id="ARBA00012616"/>
    </source>
</evidence>
<dbReference type="InterPro" id="IPR013977">
    <property type="entry name" value="GcvT_C"/>
</dbReference>
<dbReference type="SUPFAM" id="SSF101790">
    <property type="entry name" value="Aminomethyltransferase beta-barrel domain"/>
    <property type="match status" value="1"/>
</dbReference>
<comment type="function">
    <text evidence="7">The glycine cleavage system catalyzes the degradation of glycine.</text>
</comment>
<dbReference type="InterPro" id="IPR028896">
    <property type="entry name" value="GcvT/YgfZ/DmdA"/>
</dbReference>
<dbReference type="Gene3D" id="2.40.30.110">
    <property type="entry name" value="Aminomethyltransferase beta-barrel domains"/>
    <property type="match status" value="1"/>
</dbReference>
<feature type="domain" description="Aminomethyltransferase C-terminal" evidence="10">
    <location>
        <begin position="295"/>
        <end position="377"/>
    </location>
</feature>
<dbReference type="GO" id="GO:0005829">
    <property type="term" value="C:cytosol"/>
    <property type="evidence" value="ECO:0007669"/>
    <property type="project" value="TreeGrafter"/>
</dbReference>